<feature type="signal peptide" evidence="6">
    <location>
        <begin position="1"/>
        <end position="38"/>
    </location>
</feature>
<dbReference type="InterPro" id="IPR049897">
    <property type="entry name" value="CYSTATIN_LXN"/>
</dbReference>
<feature type="region of interest" description="Disordered" evidence="5">
    <location>
        <begin position="55"/>
        <end position="93"/>
    </location>
</feature>
<evidence type="ECO:0000259" key="7">
    <source>
        <dbReference type="PROSITE" id="PS52033"/>
    </source>
</evidence>
<dbReference type="Proteomes" id="UP001652642">
    <property type="component" value="Chromosome 3"/>
</dbReference>
<reference evidence="9" key="1">
    <citation type="submission" date="2025-08" db="UniProtKB">
        <authorList>
            <consortium name="RefSeq"/>
        </authorList>
    </citation>
    <scope>IDENTIFICATION</scope>
</reference>
<organism evidence="8 9">
    <name type="scientific">Pogona vitticeps</name>
    <name type="common">central bearded dragon</name>
    <dbReference type="NCBI Taxonomy" id="103695"/>
    <lineage>
        <taxon>Eukaryota</taxon>
        <taxon>Metazoa</taxon>
        <taxon>Chordata</taxon>
        <taxon>Craniata</taxon>
        <taxon>Vertebrata</taxon>
        <taxon>Euteleostomi</taxon>
        <taxon>Lepidosauria</taxon>
        <taxon>Squamata</taxon>
        <taxon>Bifurcata</taxon>
        <taxon>Unidentata</taxon>
        <taxon>Episquamata</taxon>
        <taxon>Toxicofera</taxon>
        <taxon>Iguania</taxon>
        <taxon>Acrodonta</taxon>
        <taxon>Agamidae</taxon>
        <taxon>Amphibolurinae</taxon>
        <taxon>Pogona</taxon>
    </lineage>
</organism>
<dbReference type="InterPro" id="IPR009684">
    <property type="entry name" value="Latexin"/>
</dbReference>
<evidence type="ECO:0000313" key="8">
    <source>
        <dbReference type="Proteomes" id="UP001652642"/>
    </source>
</evidence>
<feature type="domain" description="Cystatin LXN-type" evidence="7">
    <location>
        <begin position="204"/>
        <end position="307"/>
    </location>
</feature>
<keyword evidence="6" id="KW-0732">Signal</keyword>
<feature type="chain" id="PRO_5045075491" evidence="6">
    <location>
        <begin position="39"/>
        <end position="308"/>
    </location>
</feature>
<sequence length="308" mass="34227">MRLPGAQMWLRCARAVPAQPALCLLLLLLPPLLPASRSAPPGVSAVPAAAAQARPGPADLSALAGRSAPRPRRGLAPPSSARPGPMEAIPPTHYPATRAAGVVENYINYQHGSPSKRFGVREVRQASREAVPGVGHKYRLKFSMEEILQKGSPVNCTAEILYHHGDPHVAPEVHYTVEGEFGTNTEQADNKFYSRIKNLSEPLEAQNIPDSYGNVSAEMEPVRCLAWVACSYVMWQNSTEETWLKMAQVESVKQVKRNDDYLEFLFVVLIHDFVSQEIIPWHMQVLWHPQHGTKVTRNSRQPKRIPQD</sequence>
<gene>
    <name evidence="9" type="primary">LXN</name>
</gene>
<dbReference type="SUPFAM" id="SSF54403">
    <property type="entry name" value="Cystatin/monellin"/>
    <property type="match status" value="2"/>
</dbReference>
<keyword evidence="3" id="KW-0677">Repeat</keyword>
<evidence type="ECO:0000256" key="5">
    <source>
        <dbReference type="SAM" id="MobiDB-lite"/>
    </source>
</evidence>
<dbReference type="RefSeq" id="XP_072852228.1">
    <property type="nucleotide sequence ID" value="XM_072996127.1"/>
</dbReference>
<dbReference type="PANTHER" id="PTHR28591:SF1">
    <property type="entry name" value="LATEXIN"/>
    <property type="match status" value="1"/>
</dbReference>
<keyword evidence="8" id="KW-1185">Reference proteome</keyword>
<evidence type="ECO:0000313" key="9">
    <source>
        <dbReference type="RefSeq" id="XP_072852228.1"/>
    </source>
</evidence>
<evidence type="ECO:0000256" key="1">
    <source>
        <dbReference type="ARBA" id="ARBA00010083"/>
    </source>
</evidence>
<protein>
    <submittedName>
        <fullName evidence="9">Latexin</fullName>
    </submittedName>
</protein>
<dbReference type="Pfam" id="PF06907">
    <property type="entry name" value="LXN"/>
    <property type="match status" value="1"/>
</dbReference>
<keyword evidence="2 4" id="KW-0646">Protease inhibitor</keyword>
<evidence type="ECO:0000256" key="6">
    <source>
        <dbReference type="SAM" id="SignalP"/>
    </source>
</evidence>
<dbReference type="GeneID" id="110078060"/>
<dbReference type="PROSITE" id="PS52033">
    <property type="entry name" value="CYSTATIN_LXN"/>
    <property type="match status" value="2"/>
</dbReference>
<evidence type="ECO:0000256" key="4">
    <source>
        <dbReference type="PROSITE-ProRule" id="PRU01377"/>
    </source>
</evidence>
<comment type="similarity">
    <text evidence="1 4">Belongs to the protease inhibitor I47 (latexin) family.</text>
</comment>
<evidence type="ECO:0000256" key="3">
    <source>
        <dbReference type="ARBA" id="ARBA00022737"/>
    </source>
</evidence>
<dbReference type="InterPro" id="IPR046350">
    <property type="entry name" value="Cystatin_sf"/>
</dbReference>
<feature type="domain" description="Cystatin LXN-type" evidence="7">
    <location>
        <begin position="85"/>
        <end position="187"/>
    </location>
</feature>
<dbReference type="Gene3D" id="3.10.450.10">
    <property type="match status" value="2"/>
</dbReference>
<name>A0ABM5G3K3_9SAUR</name>
<dbReference type="PANTHER" id="PTHR28591">
    <property type="entry name" value="LATEXIN"/>
    <property type="match status" value="1"/>
</dbReference>
<accession>A0ABM5G3K3</accession>
<evidence type="ECO:0000256" key="2">
    <source>
        <dbReference type="ARBA" id="ARBA00022690"/>
    </source>
</evidence>
<proteinExistence type="inferred from homology"/>